<dbReference type="Proteomes" id="UP001172721">
    <property type="component" value="Unassembled WGS sequence"/>
</dbReference>
<dbReference type="SUPFAM" id="SSF53822">
    <property type="entry name" value="Periplasmic binding protein-like I"/>
    <property type="match status" value="1"/>
</dbReference>
<evidence type="ECO:0000256" key="2">
    <source>
        <dbReference type="ARBA" id="ARBA00023015"/>
    </source>
</evidence>
<dbReference type="Pfam" id="PF00356">
    <property type="entry name" value="LacI"/>
    <property type="match status" value="1"/>
</dbReference>
<dbReference type="SMART" id="SM00354">
    <property type="entry name" value="HTH_LACI"/>
    <property type="match status" value="1"/>
</dbReference>
<organism evidence="6 7">
    <name type="scientific">Fictibacillus fluitans</name>
    <dbReference type="NCBI Taxonomy" id="3058422"/>
    <lineage>
        <taxon>Bacteria</taxon>
        <taxon>Bacillati</taxon>
        <taxon>Bacillota</taxon>
        <taxon>Bacilli</taxon>
        <taxon>Bacillales</taxon>
        <taxon>Fictibacillaceae</taxon>
        <taxon>Fictibacillus</taxon>
    </lineage>
</organism>
<evidence type="ECO:0000256" key="4">
    <source>
        <dbReference type="ARBA" id="ARBA00023163"/>
    </source>
</evidence>
<dbReference type="SUPFAM" id="SSF47413">
    <property type="entry name" value="lambda repressor-like DNA-binding domains"/>
    <property type="match status" value="1"/>
</dbReference>
<evidence type="ECO:0000313" key="6">
    <source>
        <dbReference type="EMBL" id="MDN4525181.1"/>
    </source>
</evidence>
<evidence type="ECO:0000313" key="7">
    <source>
        <dbReference type="Proteomes" id="UP001172721"/>
    </source>
</evidence>
<sequence length="343" mass="38017">MKDTITMQDIANKLNVSKALVSKALSNKPGVSAKTKEKIRVVAMELGYSLTPAKQTVSLSQTDNVAVLLPRKFHEDLEYWGIVLQGIEIELQRYGYSMIVSTIDLEESSVGQLPTCIENRKVDGALILGNIPSSVVSGVQMYGTPIILVDSLNMSSQFDHVLTQNFGGTYEATKLMLNNGFKRLAFVGDQSFSWSFSERLRGYQAAITEWNNLHPNTVSSQILTGIGGDYVSEGFEEELIKYLSKDSNPGLVAANDPIALNCLKTAEEHDYKCPEDFSLIGFDNIAKAKWNELTTVDVDKNGIGKTAVELLLKRLQEENRRTVQVMLSTSIVHRNTVNYLSDH</sequence>
<evidence type="ECO:0000256" key="3">
    <source>
        <dbReference type="ARBA" id="ARBA00023125"/>
    </source>
</evidence>
<dbReference type="InterPro" id="IPR000843">
    <property type="entry name" value="HTH_LacI"/>
</dbReference>
<keyword evidence="1" id="KW-0678">Repressor</keyword>
<dbReference type="Gene3D" id="1.10.260.40">
    <property type="entry name" value="lambda repressor-like DNA-binding domains"/>
    <property type="match status" value="1"/>
</dbReference>
<comment type="caution">
    <text evidence="6">The sequence shown here is derived from an EMBL/GenBank/DDBJ whole genome shotgun (WGS) entry which is preliminary data.</text>
</comment>
<feature type="domain" description="HTH lacI-type" evidence="5">
    <location>
        <begin position="5"/>
        <end position="61"/>
    </location>
</feature>
<evidence type="ECO:0000256" key="1">
    <source>
        <dbReference type="ARBA" id="ARBA00022491"/>
    </source>
</evidence>
<accession>A0ABT8HWN4</accession>
<dbReference type="InterPro" id="IPR010982">
    <property type="entry name" value="Lambda_DNA-bd_dom_sf"/>
</dbReference>
<gene>
    <name evidence="6" type="ORF">QYB97_11865</name>
</gene>
<dbReference type="PROSITE" id="PS50932">
    <property type="entry name" value="HTH_LACI_2"/>
    <property type="match status" value="1"/>
</dbReference>
<evidence type="ECO:0000259" key="5">
    <source>
        <dbReference type="PROSITE" id="PS50932"/>
    </source>
</evidence>
<dbReference type="PANTHER" id="PTHR30146">
    <property type="entry name" value="LACI-RELATED TRANSCRIPTIONAL REPRESSOR"/>
    <property type="match status" value="1"/>
</dbReference>
<name>A0ABT8HWN4_9BACL</name>
<dbReference type="EMBL" id="JAUHTR010000005">
    <property type="protein sequence ID" value="MDN4525181.1"/>
    <property type="molecule type" value="Genomic_DNA"/>
</dbReference>
<dbReference type="InterPro" id="IPR046335">
    <property type="entry name" value="LacI/GalR-like_sensor"/>
</dbReference>
<keyword evidence="2" id="KW-0805">Transcription regulation</keyword>
<proteinExistence type="predicted"/>
<dbReference type="InterPro" id="IPR028082">
    <property type="entry name" value="Peripla_BP_I"/>
</dbReference>
<dbReference type="CDD" id="cd01392">
    <property type="entry name" value="HTH_LacI"/>
    <property type="match status" value="1"/>
</dbReference>
<keyword evidence="4" id="KW-0804">Transcription</keyword>
<dbReference type="Gene3D" id="3.40.50.2300">
    <property type="match status" value="2"/>
</dbReference>
<protein>
    <submittedName>
        <fullName evidence="6">LacI family DNA-binding transcriptional regulator</fullName>
    </submittedName>
</protein>
<keyword evidence="7" id="KW-1185">Reference proteome</keyword>
<keyword evidence="3 6" id="KW-0238">DNA-binding</keyword>
<dbReference type="RefSeq" id="WP_301166218.1">
    <property type="nucleotide sequence ID" value="NZ_JAUHTR010000005.1"/>
</dbReference>
<reference evidence="6" key="1">
    <citation type="submission" date="2023-07" db="EMBL/GenBank/DDBJ databases">
        <title>Fictibacillus sp. isolated from freshwater pond.</title>
        <authorList>
            <person name="Kirdat K."/>
            <person name="Bhat A."/>
            <person name="Mourya A."/>
            <person name="Yadav A."/>
        </authorList>
    </citation>
    <scope>NUCLEOTIDE SEQUENCE</scope>
    <source>
        <strain evidence="6">NE201</strain>
    </source>
</reference>
<dbReference type="Pfam" id="PF13377">
    <property type="entry name" value="Peripla_BP_3"/>
    <property type="match status" value="1"/>
</dbReference>
<dbReference type="GO" id="GO:0003677">
    <property type="term" value="F:DNA binding"/>
    <property type="evidence" value="ECO:0007669"/>
    <property type="project" value="UniProtKB-KW"/>
</dbReference>
<dbReference type="PANTHER" id="PTHR30146:SF148">
    <property type="entry name" value="HTH-TYPE TRANSCRIPTIONAL REPRESSOR PURR-RELATED"/>
    <property type="match status" value="1"/>
</dbReference>